<feature type="region of interest" description="Disordered" evidence="3">
    <location>
        <begin position="116"/>
        <end position="137"/>
    </location>
</feature>
<dbReference type="PANTHER" id="PTHR30204">
    <property type="entry name" value="REDOX-CYCLING DRUG-SENSING TRANSCRIPTIONAL ACTIVATOR SOXR"/>
    <property type="match status" value="1"/>
</dbReference>
<dbReference type="Gene3D" id="1.10.1660.10">
    <property type="match status" value="1"/>
</dbReference>
<name>A0ABW0ZZ29_9ACTN</name>
<evidence type="ECO:0000259" key="4">
    <source>
        <dbReference type="PROSITE" id="PS50937"/>
    </source>
</evidence>
<proteinExistence type="predicted"/>
<dbReference type="InterPro" id="IPR047057">
    <property type="entry name" value="MerR_fam"/>
</dbReference>
<protein>
    <submittedName>
        <fullName evidence="5">MerR family transcriptional regulator</fullName>
    </submittedName>
</protein>
<evidence type="ECO:0000313" key="5">
    <source>
        <dbReference type="EMBL" id="MFC5747952.1"/>
    </source>
</evidence>
<dbReference type="InterPro" id="IPR000551">
    <property type="entry name" value="MerR-type_HTH_dom"/>
</dbReference>
<feature type="domain" description="HTH merR-type" evidence="4">
    <location>
        <begin position="1"/>
        <end position="68"/>
    </location>
</feature>
<accession>A0ABW0ZZ29</accession>
<evidence type="ECO:0000256" key="1">
    <source>
        <dbReference type="ARBA" id="ARBA00023125"/>
    </source>
</evidence>
<feature type="coiled-coil region" evidence="2">
    <location>
        <begin position="83"/>
        <end position="113"/>
    </location>
</feature>
<dbReference type="PROSITE" id="PS00552">
    <property type="entry name" value="HTH_MERR_1"/>
    <property type="match status" value="1"/>
</dbReference>
<dbReference type="PANTHER" id="PTHR30204:SF93">
    <property type="entry name" value="HTH MERR-TYPE DOMAIN-CONTAINING PROTEIN"/>
    <property type="match status" value="1"/>
</dbReference>
<keyword evidence="1" id="KW-0238">DNA-binding</keyword>
<dbReference type="SMART" id="SM00422">
    <property type="entry name" value="HTH_MERR"/>
    <property type="match status" value="1"/>
</dbReference>
<evidence type="ECO:0000313" key="6">
    <source>
        <dbReference type="Proteomes" id="UP001596074"/>
    </source>
</evidence>
<dbReference type="SUPFAM" id="SSF46955">
    <property type="entry name" value="Putative DNA-binding domain"/>
    <property type="match status" value="1"/>
</dbReference>
<dbReference type="Pfam" id="PF13411">
    <property type="entry name" value="MerR_1"/>
    <property type="match status" value="1"/>
</dbReference>
<gene>
    <name evidence="5" type="ORF">ACFPZN_20170</name>
</gene>
<organism evidence="5 6">
    <name type="scientific">Actinomadura rugatobispora</name>
    <dbReference type="NCBI Taxonomy" id="1994"/>
    <lineage>
        <taxon>Bacteria</taxon>
        <taxon>Bacillati</taxon>
        <taxon>Actinomycetota</taxon>
        <taxon>Actinomycetes</taxon>
        <taxon>Streptosporangiales</taxon>
        <taxon>Thermomonosporaceae</taxon>
        <taxon>Actinomadura</taxon>
    </lineage>
</organism>
<keyword evidence="6" id="KW-1185">Reference proteome</keyword>
<dbReference type="EMBL" id="JBHSON010000027">
    <property type="protein sequence ID" value="MFC5747952.1"/>
    <property type="molecule type" value="Genomic_DNA"/>
</dbReference>
<dbReference type="PRINTS" id="PR00040">
    <property type="entry name" value="HTHMERR"/>
</dbReference>
<evidence type="ECO:0000256" key="3">
    <source>
        <dbReference type="SAM" id="MobiDB-lite"/>
    </source>
</evidence>
<dbReference type="CDD" id="cd01282">
    <property type="entry name" value="HTH_MerR-like_sg3"/>
    <property type="match status" value="1"/>
</dbReference>
<dbReference type="InterPro" id="IPR009061">
    <property type="entry name" value="DNA-bd_dom_put_sf"/>
</dbReference>
<sequence length="137" mass="15434">MRIGELARRTGVNHRLLRYYEEQGLIEAERSPNGYREYGDEVVLQVRQIRALLGAGLNTGAIRSILPCAQGTRPTFDPCPELMATLHRELASIDEHMDNLERARRALSGYLADASGRVEARETEPETERDTADRGRV</sequence>
<evidence type="ECO:0000256" key="2">
    <source>
        <dbReference type="SAM" id="Coils"/>
    </source>
</evidence>
<comment type="caution">
    <text evidence="5">The sequence shown here is derived from an EMBL/GenBank/DDBJ whole genome shotgun (WGS) entry which is preliminary data.</text>
</comment>
<keyword evidence="2" id="KW-0175">Coiled coil</keyword>
<dbReference type="Proteomes" id="UP001596074">
    <property type="component" value="Unassembled WGS sequence"/>
</dbReference>
<reference evidence="6" key="1">
    <citation type="journal article" date="2019" name="Int. J. Syst. Evol. Microbiol.">
        <title>The Global Catalogue of Microorganisms (GCM) 10K type strain sequencing project: providing services to taxonomists for standard genome sequencing and annotation.</title>
        <authorList>
            <consortium name="The Broad Institute Genomics Platform"/>
            <consortium name="The Broad Institute Genome Sequencing Center for Infectious Disease"/>
            <person name="Wu L."/>
            <person name="Ma J."/>
        </authorList>
    </citation>
    <scope>NUCLEOTIDE SEQUENCE [LARGE SCALE GENOMIC DNA]</scope>
    <source>
        <strain evidence="6">KCTC 42087</strain>
    </source>
</reference>
<dbReference type="PROSITE" id="PS50937">
    <property type="entry name" value="HTH_MERR_2"/>
    <property type="match status" value="1"/>
</dbReference>
<dbReference type="RefSeq" id="WP_378283584.1">
    <property type="nucleotide sequence ID" value="NZ_JBHSON010000027.1"/>
</dbReference>